<dbReference type="EMBL" id="CP108222">
    <property type="protein sequence ID" value="WTT22018.1"/>
    <property type="molecule type" value="Genomic_DNA"/>
</dbReference>
<dbReference type="InterPro" id="IPR011990">
    <property type="entry name" value="TPR-like_helical_dom_sf"/>
</dbReference>
<accession>A0AAU2ADC6</accession>
<sequence>MTRTFGSERTKVMARAASIAIETVAGTQWPVRLAEALRDLDATWQESAAVCADVAWQARAAGNSALVLLAPGDVTDPCPGPGTVVSRTYRHLYLSTLRYDFRCHSIESLVNQVPLSVLNADPYSWALYAFARLGQSRSDGLAVMERVLATAADHPKTVHVLLHGVWLGGLLPGRADALLALVDRLPDGGDGDPIAQFRKASALRALGRYHHAHAAVERALEFLPPGHLAVHTDLVREHALITAAYNLTQLAHQRRKPDPQ</sequence>
<dbReference type="Gene3D" id="1.25.40.10">
    <property type="entry name" value="Tetratricopeptide repeat domain"/>
    <property type="match status" value="1"/>
</dbReference>
<evidence type="ECO:0000313" key="1">
    <source>
        <dbReference type="EMBL" id="WTT22018.1"/>
    </source>
</evidence>
<evidence type="ECO:0008006" key="2">
    <source>
        <dbReference type="Google" id="ProtNLM"/>
    </source>
</evidence>
<protein>
    <recommendedName>
        <fullName evidence="2">Tetratricopeptide repeat protein</fullName>
    </recommendedName>
</protein>
<organism evidence="1">
    <name type="scientific">Streptomyces sp. NBC_00093</name>
    <dbReference type="NCBI Taxonomy" id="2975649"/>
    <lineage>
        <taxon>Bacteria</taxon>
        <taxon>Bacillati</taxon>
        <taxon>Actinomycetota</taxon>
        <taxon>Actinomycetes</taxon>
        <taxon>Kitasatosporales</taxon>
        <taxon>Streptomycetaceae</taxon>
        <taxon>Streptomyces</taxon>
    </lineage>
</organism>
<dbReference type="AlphaFoldDB" id="A0AAU2ADC6"/>
<reference evidence="1" key="1">
    <citation type="submission" date="2022-10" db="EMBL/GenBank/DDBJ databases">
        <title>The complete genomes of actinobacterial strains from the NBC collection.</title>
        <authorList>
            <person name="Joergensen T.S."/>
            <person name="Alvarez Arevalo M."/>
            <person name="Sterndorff E.B."/>
            <person name="Faurdal D."/>
            <person name="Vuksanovic O."/>
            <person name="Mourched A.-S."/>
            <person name="Charusanti P."/>
            <person name="Shaw S."/>
            <person name="Blin K."/>
            <person name="Weber T."/>
        </authorList>
    </citation>
    <scope>NUCLEOTIDE SEQUENCE</scope>
    <source>
        <strain evidence="1">NBC_00093</strain>
    </source>
</reference>
<proteinExistence type="predicted"/>
<name>A0AAU2ADC6_9ACTN</name>
<gene>
    <name evidence="1" type="ORF">OHA22_44050</name>
</gene>